<dbReference type="EC" id="2.3.2.26" evidence="2"/>
<keyword evidence="4 5" id="KW-0833">Ubl conjugation pathway</keyword>
<proteinExistence type="predicted"/>
<evidence type="ECO:0000313" key="8">
    <source>
        <dbReference type="EMBL" id="KAK6163381.1"/>
    </source>
</evidence>
<gene>
    <name evidence="8" type="ORF">DH2020_000245</name>
</gene>
<organism evidence="8 9">
    <name type="scientific">Rehmannia glutinosa</name>
    <name type="common">Chinese foxglove</name>
    <dbReference type="NCBI Taxonomy" id="99300"/>
    <lineage>
        <taxon>Eukaryota</taxon>
        <taxon>Viridiplantae</taxon>
        <taxon>Streptophyta</taxon>
        <taxon>Embryophyta</taxon>
        <taxon>Tracheophyta</taxon>
        <taxon>Spermatophyta</taxon>
        <taxon>Magnoliopsida</taxon>
        <taxon>eudicotyledons</taxon>
        <taxon>Gunneridae</taxon>
        <taxon>Pentapetalae</taxon>
        <taxon>asterids</taxon>
        <taxon>lamiids</taxon>
        <taxon>Lamiales</taxon>
        <taxon>Orobanchaceae</taxon>
        <taxon>Rehmannieae</taxon>
        <taxon>Rehmannia</taxon>
    </lineage>
</organism>
<evidence type="ECO:0000256" key="2">
    <source>
        <dbReference type="ARBA" id="ARBA00012485"/>
    </source>
</evidence>
<comment type="caution">
    <text evidence="5">Lacks conserved residue(s) required for the propagation of feature annotation.</text>
</comment>
<keyword evidence="3" id="KW-0808">Transferase</keyword>
<dbReference type="Gene3D" id="3.90.1750.10">
    <property type="entry name" value="Hect, E3 ligase catalytic domains"/>
    <property type="match status" value="2"/>
</dbReference>
<feature type="domain" description="HECT" evidence="7">
    <location>
        <begin position="643"/>
        <end position="997"/>
    </location>
</feature>
<dbReference type="EMBL" id="JABTTQ020000001">
    <property type="protein sequence ID" value="KAK6163381.1"/>
    <property type="molecule type" value="Genomic_DNA"/>
</dbReference>
<dbReference type="InterPro" id="IPR044611">
    <property type="entry name" value="E3A/B/C-like"/>
</dbReference>
<dbReference type="InterPro" id="IPR000569">
    <property type="entry name" value="HECT_dom"/>
</dbReference>
<feature type="region of interest" description="Disordered" evidence="6">
    <location>
        <begin position="1"/>
        <end position="24"/>
    </location>
</feature>
<dbReference type="PANTHER" id="PTHR45700">
    <property type="entry name" value="UBIQUITIN-PROTEIN LIGASE E3C"/>
    <property type="match status" value="1"/>
</dbReference>
<evidence type="ECO:0000256" key="6">
    <source>
        <dbReference type="SAM" id="MobiDB-lite"/>
    </source>
</evidence>
<dbReference type="Pfam" id="PF00632">
    <property type="entry name" value="HECT"/>
    <property type="match status" value="3"/>
</dbReference>
<evidence type="ECO:0000256" key="3">
    <source>
        <dbReference type="ARBA" id="ARBA00022679"/>
    </source>
</evidence>
<dbReference type="InterPro" id="IPR035983">
    <property type="entry name" value="Hect_E3_ubiquitin_ligase"/>
</dbReference>
<dbReference type="Proteomes" id="UP001318860">
    <property type="component" value="Unassembled WGS sequence"/>
</dbReference>
<dbReference type="PROSITE" id="PS50237">
    <property type="entry name" value="HECT"/>
    <property type="match status" value="1"/>
</dbReference>
<reference evidence="8 9" key="1">
    <citation type="journal article" date="2021" name="Comput. Struct. Biotechnol. J.">
        <title>De novo genome assembly of the potent medicinal plant Rehmannia glutinosa using nanopore technology.</title>
        <authorList>
            <person name="Ma L."/>
            <person name="Dong C."/>
            <person name="Song C."/>
            <person name="Wang X."/>
            <person name="Zheng X."/>
            <person name="Niu Y."/>
            <person name="Chen S."/>
            <person name="Feng W."/>
        </authorList>
    </citation>
    <scope>NUCLEOTIDE SEQUENCE [LARGE SCALE GENOMIC DNA]</scope>
    <source>
        <strain evidence="8">DH-2019</strain>
    </source>
</reference>
<evidence type="ECO:0000256" key="1">
    <source>
        <dbReference type="ARBA" id="ARBA00000885"/>
    </source>
</evidence>
<comment type="catalytic activity">
    <reaction evidence="1">
        <text>S-ubiquitinyl-[E2 ubiquitin-conjugating enzyme]-L-cysteine + [acceptor protein]-L-lysine = [E2 ubiquitin-conjugating enzyme]-L-cysteine + N(6)-ubiquitinyl-[acceptor protein]-L-lysine.</text>
        <dbReference type="EC" id="2.3.2.26"/>
    </reaction>
</comment>
<evidence type="ECO:0000256" key="4">
    <source>
        <dbReference type="ARBA" id="ARBA00022786"/>
    </source>
</evidence>
<comment type="caution">
    <text evidence="8">The sequence shown here is derived from an EMBL/GenBank/DDBJ whole genome shotgun (WGS) entry which is preliminary data.</text>
</comment>
<protein>
    <recommendedName>
        <fullName evidence="2">HECT-type E3 ubiquitin transferase</fullName>
        <ecNumber evidence="2">2.3.2.26</ecNumber>
    </recommendedName>
</protein>
<sequence>MFFTGDPSTRKRVDLGGRSTKERDRQKLLEQTRLERNRRLWESVERSVILAPEKSNQSANVLLEAIILLINLRLPWACNTVCYLSQKEYVLHVQRNNPDGEKNSQGSAVIISSLERVLARIISHVDQASCTCSNSDPRWSFSSPILVIPFLWRLFPHLKEIFAAPRLSQHYAHQMVLCVKDHTNVLPADISSDFPSYACLLGNLLEAAGVAVIQPGSFAWAVDFATVATFLLQALPPLQKSNQGDSTMGEDEMLIGDELMKTVLNRDLEQQIFNALDPRFLLQLTNVLLGGISPTSGSSKGKPDDNEVAAVGAACSFLHVTFNILPLERIMTVLAYTTELVPILWNFIKRCHENVMWSSLSAQSAYLPMDTPGWLLPFAVFCPVYKHMLMIVDNEEFYEQEKPLSLMDIGLLIVILRQVNPTTRDSLDISHFIEASINVLAWLLKVAPVLWSFCDQRDKDSNKSQGIASGTTSPDNVQLQMHFEVKKRTEQLLKCSIALWQILWLNPMATPNFSTSADGLSAMKRQPIEFLQHRVCVVASELMSQLQDWNNRREFTSPSDFNADGASDLFMSQAMTENTRANDILKQAPFLVPFTSRAKIFNSQLATMKERNSGAHSIFTRNRFKIRRDHILEDAFSQLNALAEEDLRVIRITFVNEFGVEEAGIDGGGIFKDFMENIMRAAFDIQYGLFKETADHLLYPNPGSGMIHEQHLQFFHFLGTILAKVLYEAMFEGILVDIPFATFFLSKLKQKYNYLNDLPSLDPELYRHLIFLKHYGDTSTKFSFLRGFQQLIQKDWIDMFNEHELQLLISGSVDGFDLDDLRAHTNYTGGYHEDHYVIEMFWEVVQSLSLENQRKFLTKILITPLNRNFKLVSPAANHVDVHWAMDLKPITLTCSVDIVVFKNNLFFVLLSDLQLDVLVGLCLDLSTWSLLSVYSVFDKYSLLSNRTAGNAFQEALDRLPTSATYMNLLKLPPYRSKQQMEQKLLYAINSDAGFDLS</sequence>
<dbReference type="SMART" id="SM00119">
    <property type="entry name" value="HECTc"/>
    <property type="match status" value="1"/>
</dbReference>
<evidence type="ECO:0000313" key="9">
    <source>
        <dbReference type="Proteomes" id="UP001318860"/>
    </source>
</evidence>
<dbReference type="SUPFAM" id="SSF56204">
    <property type="entry name" value="Hect, E3 ligase catalytic domain"/>
    <property type="match status" value="1"/>
</dbReference>
<dbReference type="Gene3D" id="3.30.2410.10">
    <property type="entry name" value="Hect, E3 ligase catalytic domain"/>
    <property type="match status" value="2"/>
</dbReference>
<evidence type="ECO:0000256" key="5">
    <source>
        <dbReference type="PROSITE-ProRule" id="PRU00104"/>
    </source>
</evidence>
<accession>A0ABR0XWE6</accession>
<dbReference type="PANTHER" id="PTHR45700:SF6">
    <property type="entry name" value="E3 UBIQUITIN-PROTEIN LIGASE UPL6"/>
    <property type="match status" value="1"/>
</dbReference>
<evidence type="ECO:0000259" key="7">
    <source>
        <dbReference type="PROSITE" id="PS50237"/>
    </source>
</evidence>
<name>A0ABR0XWE6_REHGL</name>
<keyword evidence="9" id="KW-1185">Reference proteome</keyword>
<feature type="compositionally biased region" description="Basic and acidic residues" evidence="6">
    <location>
        <begin position="8"/>
        <end position="24"/>
    </location>
</feature>